<evidence type="ECO:0000256" key="3">
    <source>
        <dbReference type="ARBA" id="ARBA00072219"/>
    </source>
</evidence>
<dbReference type="SMART" id="SM00257">
    <property type="entry name" value="LysM"/>
    <property type="match status" value="1"/>
</dbReference>
<evidence type="ECO:0000313" key="6">
    <source>
        <dbReference type="EMBL" id="OKB66977.1"/>
    </source>
</evidence>
<organism evidence="6 7">
    <name type="scientific">Serratia marcescens</name>
    <dbReference type="NCBI Taxonomy" id="615"/>
    <lineage>
        <taxon>Bacteria</taxon>
        <taxon>Pseudomonadati</taxon>
        <taxon>Pseudomonadota</taxon>
        <taxon>Gammaproteobacteria</taxon>
        <taxon>Enterobacterales</taxon>
        <taxon>Yersiniaceae</taxon>
        <taxon>Serratia</taxon>
    </lineage>
</organism>
<feature type="domain" description="LysM" evidence="5">
    <location>
        <begin position="97"/>
        <end position="146"/>
    </location>
</feature>
<reference evidence="6 7" key="1">
    <citation type="submission" date="2016-09" db="EMBL/GenBank/DDBJ databases">
        <title>Serratia marcescens MSU-97 and epiphytic antimycotic-producing bacteria.</title>
        <authorList>
            <person name="Matilla M.A."/>
        </authorList>
    </citation>
    <scope>NUCLEOTIDE SEQUENCE [LARGE SCALE GENOMIC DNA]</scope>
    <source>
        <strain evidence="6 7">MSU-97</strain>
    </source>
</reference>
<dbReference type="PROSITE" id="PS51782">
    <property type="entry name" value="LYSM"/>
    <property type="match status" value="1"/>
</dbReference>
<evidence type="ECO:0000313" key="7">
    <source>
        <dbReference type="Proteomes" id="UP000185770"/>
    </source>
</evidence>
<dbReference type="Gene3D" id="3.10.350.10">
    <property type="entry name" value="LysM domain"/>
    <property type="match status" value="1"/>
</dbReference>
<dbReference type="InterPro" id="IPR052196">
    <property type="entry name" value="Bact_Kbp"/>
</dbReference>
<evidence type="ECO:0000259" key="4">
    <source>
        <dbReference type="PROSITE" id="PS50914"/>
    </source>
</evidence>
<feature type="domain" description="BON" evidence="4">
    <location>
        <begin position="23"/>
        <end position="91"/>
    </location>
</feature>
<dbReference type="InterPro" id="IPR014004">
    <property type="entry name" value="Transpt-assoc_nodulatn_dom_bac"/>
</dbReference>
<sequence>MGLFNFVKEAGEKLWDTVTGNASAEDQNAKLKAHLDKSGLPGTDKVDVQVVDGKAVVTGDAVSQELKEKILVAIGNVAGISGVEDNVAVAQPAAESRFYTVKKGDTLSAISKEMYGNANLYNKIFDANKPMLSHPDKIYPGQVLRIPQ</sequence>
<protein>
    <recommendedName>
        <fullName evidence="3">Potassium binding protein Kbp</fullName>
    </recommendedName>
</protein>
<dbReference type="AlphaFoldDB" id="A0A1Q4P1H2"/>
<dbReference type="NCBIfam" id="NF008399">
    <property type="entry name" value="PRK11198.1"/>
    <property type="match status" value="1"/>
</dbReference>
<accession>A0A1Q4P1H2</accession>
<dbReference type="InterPro" id="IPR007055">
    <property type="entry name" value="BON_dom"/>
</dbReference>
<evidence type="ECO:0000256" key="1">
    <source>
        <dbReference type="ARBA" id="ARBA00004496"/>
    </source>
</evidence>
<dbReference type="SUPFAM" id="SSF54106">
    <property type="entry name" value="LysM domain"/>
    <property type="match status" value="1"/>
</dbReference>
<dbReference type="GO" id="GO:0005737">
    <property type="term" value="C:cytoplasm"/>
    <property type="evidence" value="ECO:0007669"/>
    <property type="project" value="UniProtKB-SubCell"/>
</dbReference>
<dbReference type="EMBL" id="MJAO01000008">
    <property type="protein sequence ID" value="OKB66977.1"/>
    <property type="molecule type" value="Genomic_DNA"/>
</dbReference>
<dbReference type="PANTHER" id="PTHR34700:SF8">
    <property type="entry name" value="POTASSIUM BINDING PROTEIN KBP"/>
    <property type="match status" value="1"/>
</dbReference>
<evidence type="ECO:0000256" key="2">
    <source>
        <dbReference type="ARBA" id="ARBA00022490"/>
    </source>
</evidence>
<gene>
    <name evidence="6" type="ORF">BHU62_10090</name>
</gene>
<comment type="subcellular location">
    <subcellularLocation>
        <location evidence="1">Cytoplasm</location>
    </subcellularLocation>
</comment>
<dbReference type="Proteomes" id="UP000185770">
    <property type="component" value="Unassembled WGS sequence"/>
</dbReference>
<comment type="caution">
    <text evidence="6">The sequence shown here is derived from an EMBL/GenBank/DDBJ whole genome shotgun (WGS) entry which is preliminary data.</text>
</comment>
<dbReference type="Pfam" id="PF01476">
    <property type="entry name" value="LysM"/>
    <property type="match status" value="1"/>
</dbReference>
<dbReference type="Pfam" id="PF04972">
    <property type="entry name" value="BON"/>
    <property type="match status" value="1"/>
</dbReference>
<dbReference type="InterPro" id="IPR018392">
    <property type="entry name" value="LysM"/>
</dbReference>
<proteinExistence type="predicted"/>
<dbReference type="InterPro" id="IPR036779">
    <property type="entry name" value="LysM_dom_sf"/>
</dbReference>
<dbReference type="PANTHER" id="PTHR34700">
    <property type="entry name" value="POTASSIUM BINDING PROTEIN KBP"/>
    <property type="match status" value="1"/>
</dbReference>
<name>A0A1Q4P1H2_SERMA</name>
<dbReference type="FunFam" id="3.10.350.10:FF:000001">
    <property type="entry name" value="Peptidoglycan-binding protein LysM"/>
    <property type="match status" value="1"/>
</dbReference>
<evidence type="ECO:0000259" key="5">
    <source>
        <dbReference type="PROSITE" id="PS51782"/>
    </source>
</evidence>
<dbReference type="PROSITE" id="PS50914">
    <property type="entry name" value="BON"/>
    <property type="match status" value="1"/>
</dbReference>
<dbReference type="OrthoDB" id="370541at2"/>
<dbReference type="SMART" id="SM00749">
    <property type="entry name" value="BON"/>
    <property type="match status" value="1"/>
</dbReference>
<keyword evidence="2" id="KW-0963">Cytoplasm</keyword>
<dbReference type="RefSeq" id="WP_073531921.1">
    <property type="nucleotide sequence ID" value="NZ_MJAO01000008.1"/>
</dbReference>
<dbReference type="CDD" id="cd00118">
    <property type="entry name" value="LysM"/>
    <property type="match status" value="1"/>
</dbReference>